<feature type="chain" id="PRO_5012417359" evidence="1">
    <location>
        <begin position="25"/>
        <end position="403"/>
    </location>
</feature>
<organism evidence="2 3">
    <name type="scientific">Zymoseptoria tritici (strain ST99CH_3D7)</name>
    <dbReference type="NCBI Taxonomy" id="1276538"/>
    <lineage>
        <taxon>Eukaryota</taxon>
        <taxon>Fungi</taxon>
        <taxon>Dikarya</taxon>
        <taxon>Ascomycota</taxon>
        <taxon>Pezizomycotina</taxon>
        <taxon>Dothideomycetes</taxon>
        <taxon>Dothideomycetidae</taxon>
        <taxon>Mycosphaerellales</taxon>
        <taxon>Mycosphaerellaceae</taxon>
        <taxon>Zymoseptoria</taxon>
    </lineage>
</organism>
<dbReference type="STRING" id="1276538.A0A1X7RPP6"/>
<name>A0A1X7RPP6_ZYMT9</name>
<evidence type="ECO:0000256" key="1">
    <source>
        <dbReference type="SAM" id="SignalP"/>
    </source>
</evidence>
<dbReference type="Proteomes" id="UP000215127">
    <property type="component" value="Chromosome 3"/>
</dbReference>
<keyword evidence="1" id="KW-0732">Signal</keyword>
<evidence type="ECO:0000313" key="3">
    <source>
        <dbReference type="Proteomes" id="UP000215127"/>
    </source>
</evidence>
<evidence type="ECO:0000313" key="2">
    <source>
        <dbReference type="EMBL" id="SMQ49200.1"/>
    </source>
</evidence>
<sequence>MFTRLTSPLAVSLLASTVAAKCSSFGIDFQGGKTYFQNVSSTDPFTFVSTFEGCQKDITNNILYDEAGDEWECTETPTQPDDTKQLSTCPVNKSDLHTGSWGVVIISNNGDAEPIAFDRRFSLIVGEPATTTFTPTVTATVVSTPIVNSTSTTVTKTTSTAIETATLPAYTRVPTITVRPRPITVTKTIGPTISLTKYVHEPLITTVSATKVCRISTQVDPDPTLTWMPSLLPTALVEPLRSLLDTVDEAPDLRLIARGSNSDISVPLDRAQRIAERKARFAREALQPQKRAPDFSTTTLTETNTLLFLTTTSISLAPESTVTIPFIVTETEVTTSTSTVYDGKTTMPPTFVTLPTRTVTRWKPTIFRETVATVTRKPWITITVPGKEDEASCTDQGGRLFQE</sequence>
<dbReference type="EMBL" id="LT853694">
    <property type="protein sequence ID" value="SMQ49200.1"/>
    <property type="molecule type" value="Genomic_DNA"/>
</dbReference>
<protein>
    <submittedName>
        <fullName evidence="2">Uncharacterized protein</fullName>
    </submittedName>
</protein>
<accession>A0A1X7RPP6</accession>
<keyword evidence="3" id="KW-1185">Reference proteome</keyword>
<reference evidence="2 3" key="1">
    <citation type="submission" date="2016-06" db="EMBL/GenBank/DDBJ databases">
        <authorList>
            <person name="Kjaerup R.B."/>
            <person name="Dalgaard T.S."/>
            <person name="Juul-Madsen H.R."/>
        </authorList>
    </citation>
    <scope>NUCLEOTIDE SEQUENCE [LARGE SCALE GENOMIC DNA]</scope>
</reference>
<dbReference type="AlphaFoldDB" id="A0A1X7RPP6"/>
<feature type="signal peptide" evidence="1">
    <location>
        <begin position="1"/>
        <end position="24"/>
    </location>
</feature>
<proteinExistence type="predicted"/>
<gene>
    <name evidence="2" type="ORF">ZT3D7_G4351</name>
</gene>